<feature type="region of interest" description="Disordered" evidence="11">
    <location>
        <begin position="178"/>
        <end position="197"/>
    </location>
</feature>
<comment type="subunit">
    <text evidence="9">Component of the small ribosomal subunit. Part of the small subunit (SSU) processome, composed of more than 70 proteins and the RNA chaperone small nucleolar RNA (snoRNA) U3.</text>
</comment>
<dbReference type="PROSITE" id="PS00052">
    <property type="entry name" value="RIBOSOMAL_S7"/>
    <property type="match status" value="1"/>
</dbReference>
<feature type="region of interest" description="Disordered" evidence="11">
    <location>
        <begin position="67"/>
        <end position="104"/>
    </location>
</feature>
<evidence type="ECO:0000256" key="9">
    <source>
        <dbReference type="ARBA" id="ARBA00046547"/>
    </source>
</evidence>
<dbReference type="AlphaFoldDB" id="A0A9D3TBX4"/>
<evidence type="ECO:0000256" key="1">
    <source>
        <dbReference type="ARBA" id="ARBA00004496"/>
    </source>
</evidence>
<feature type="region of interest" description="Disordered" evidence="11">
    <location>
        <begin position="255"/>
        <end position="276"/>
    </location>
</feature>
<name>A0A9D3TBX4_MEGAT</name>
<dbReference type="InterPro" id="IPR036823">
    <property type="entry name" value="Ribosomal_uS7_dom_sf"/>
</dbReference>
<keyword evidence="5 10" id="KW-0687">Ribonucleoprotein</keyword>
<dbReference type="GO" id="GO:0006412">
    <property type="term" value="P:translation"/>
    <property type="evidence" value="ECO:0007669"/>
    <property type="project" value="InterPro"/>
</dbReference>
<dbReference type="InterPro" id="IPR000235">
    <property type="entry name" value="Ribosomal_uS7"/>
</dbReference>
<dbReference type="OrthoDB" id="9896158at2759"/>
<comment type="similarity">
    <text evidence="2 10">Belongs to the universal ribosomal protein uS7 family.</text>
</comment>
<feature type="region of interest" description="Disordered" evidence="11">
    <location>
        <begin position="30"/>
        <end position="53"/>
    </location>
</feature>
<feature type="compositionally biased region" description="Basic and acidic residues" evidence="11">
    <location>
        <begin position="68"/>
        <end position="78"/>
    </location>
</feature>
<dbReference type="NCBIfam" id="TIGR01028">
    <property type="entry name" value="uS7_euk_arch"/>
    <property type="match status" value="1"/>
</dbReference>
<evidence type="ECO:0000256" key="4">
    <source>
        <dbReference type="ARBA" id="ARBA00022980"/>
    </source>
</evidence>
<evidence type="ECO:0000256" key="11">
    <source>
        <dbReference type="SAM" id="MobiDB-lite"/>
    </source>
</evidence>
<dbReference type="FunFam" id="1.10.455.10:FF:000003">
    <property type="entry name" value="40S ribosomal protein S5"/>
    <property type="match status" value="1"/>
</dbReference>
<dbReference type="Pfam" id="PF00177">
    <property type="entry name" value="Ribosomal_S7"/>
    <property type="match status" value="1"/>
</dbReference>
<proteinExistence type="inferred from homology"/>
<dbReference type="CDD" id="cd14867">
    <property type="entry name" value="uS7_Eukaryote"/>
    <property type="match status" value="1"/>
</dbReference>
<keyword evidence="4 10" id="KW-0689">Ribosomal protein</keyword>
<dbReference type="GO" id="GO:0005929">
    <property type="term" value="C:cilium"/>
    <property type="evidence" value="ECO:0007669"/>
    <property type="project" value="UniProtKB-ARBA"/>
</dbReference>
<evidence type="ECO:0000256" key="5">
    <source>
        <dbReference type="ARBA" id="ARBA00023274"/>
    </source>
</evidence>
<evidence type="ECO:0000256" key="6">
    <source>
        <dbReference type="ARBA" id="ARBA00044531"/>
    </source>
</evidence>
<evidence type="ECO:0000256" key="8">
    <source>
        <dbReference type="ARBA" id="ARBA00045441"/>
    </source>
</evidence>
<keyword evidence="3" id="KW-0963">Cytoplasm</keyword>
<evidence type="ECO:0000256" key="3">
    <source>
        <dbReference type="ARBA" id="ARBA00022490"/>
    </source>
</evidence>
<comment type="caution">
    <text evidence="13">The sequence shown here is derived from an EMBL/GenBank/DDBJ whole genome shotgun (WGS) entry which is preliminary data.</text>
</comment>
<organism evidence="13 14">
    <name type="scientific">Megalops atlanticus</name>
    <name type="common">Tarpon</name>
    <name type="synonym">Clupea gigantea</name>
    <dbReference type="NCBI Taxonomy" id="7932"/>
    <lineage>
        <taxon>Eukaryota</taxon>
        <taxon>Metazoa</taxon>
        <taxon>Chordata</taxon>
        <taxon>Craniata</taxon>
        <taxon>Vertebrata</taxon>
        <taxon>Euteleostomi</taxon>
        <taxon>Actinopterygii</taxon>
        <taxon>Neopterygii</taxon>
        <taxon>Teleostei</taxon>
        <taxon>Elopiformes</taxon>
        <taxon>Megalopidae</taxon>
        <taxon>Megalops</taxon>
    </lineage>
</organism>
<dbReference type="PANTHER" id="PTHR11205">
    <property type="entry name" value="RIBOSOMAL PROTEIN S7"/>
    <property type="match status" value="1"/>
</dbReference>
<dbReference type="SUPFAM" id="SSF47973">
    <property type="entry name" value="Ribosomal protein S7"/>
    <property type="match status" value="1"/>
</dbReference>
<feature type="compositionally biased region" description="Polar residues" evidence="11">
    <location>
        <begin position="93"/>
        <end position="104"/>
    </location>
</feature>
<comment type="function">
    <text evidence="8">Component of the small ribosomal subunit. The ribosome is a large ribonucleoprotein complex responsible for the synthesis of proteins in the cell. Part of the small subunit (SSU) processome, first precursor of the small eukaryotic ribosomal subunit. During the assembly of the SSU processome in the nucleolus, many ribosome biogenesis factors, an RNA chaperone and ribosomal proteins associate with the nascent pre-rRNA and work in concert to generate RNA folding, modifications, rearrangements and cleavage as well as targeted degradation of pre-ribosomal RNA by the RNA exosome.</text>
</comment>
<evidence type="ECO:0000256" key="7">
    <source>
        <dbReference type="ARBA" id="ARBA00044560"/>
    </source>
</evidence>
<evidence type="ECO:0000259" key="12">
    <source>
        <dbReference type="Pfam" id="PF00177"/>
    </source>
</evidence>
<feature type="domain" description="Small ribosomal subunit protein uS7" evidence="12">
    <location>
        <begin position="455"/>
        <end position="613"/>
    </location>
</feature>
<accession>A0A9D3TBX4</accession>
<dbReference type="InterPro" id="IPR005716">
    <property type="entry name" value="Ribosomal_uS7_euk/arc"/>
</dbReference>
<dbReference type="InterPro" id="IPR048256">
    <property type="entry name" value="Tektin-like"/>
</dbReference>
<dbReference type="GO" id="GO:0015935">
    <property type="term" value="C:small ribosomal subunit"/>
    <property type="evidence" value="ECO:0007669"/>
    <property type="project" value="InterPro"/>
</dbReference>
<dbReference type="InterPro" id="IPR023798">
    <property type="entry name" value="Ribosomal_uS7_dom"/>
</dbReference>
<protein>
    <recommendedName>
        <fullName evidence="6">Small ribosomal subunit protein uS7</fullName>
    </recommendedName>
    <alternativeName>
        <fullName evidence="7">40S ribosomal protein S5</fullName>
    </alternativeName>
</protein>
<dbReference type="GO" id="GO:0003723">
    <property type="term" value="F:RNA binding"/>
    <property type="evidence" value="ECO:0007669"/>
    <property type="project" value="InterPro"/>
</dbReference>
<evidence type="ECO:0000313" key="14">
    <source>
        <dbReference type="Proteomes" id="UP001046870"/>
    </source>
</evidence>
<keyword evidence="14" id="KW-1185">Reference proteome</keyword>
<comment type="subcellular location">
    <subcellularLocation>
        <location evidence="1">Cytoplasm</location>
    </subcellularLocation>
</comment>
<reference evidence="13" key="1">
    <citation type="submission" date="2021-01" db="EMBL/GenBank/DDBJ databases">
        <authorList>
            <person name="Zahm M."/>
            <person name="Roques C."/>
            <person name="Cabau C."/>
            <person name="Klopp C."/>
            <person name="Donnadieu C."/>
            <person name="Jouanno E."/>
            <person name="Lampietro C."/>
            <person name="Louis A."/>
            <person name="Herpin A."/>
            <person name="Echchiki A."/>
            <person name="Berthelot C."/>
            <person name="Parey E."/>
            <person name="Roest-Crollius H."/>
            <person name="Braasch I."/>
            <person name="Postlethwait J."/>
            <person name="Bobe J."/>
            <person name="Montfort J."/>
            <person name="Bouchez O."/>
            <person name="Begum T."/>
            <person name="Mejri S."/>
            <person name="Adams A."/>
            <person name="Chen W.-J."/>
            <person name="Guiguen Y."/>
        </authorList>
    </citation>
    <scope>NUCLEOTIDE SEQUENCE</scope>
    <source>
        <strain evidence="13">YG-15Mar2019-1</strain>
        <tissue evidence="13">Brain</tissue>
    </source>
</reference>
<dbReference type="Gene3D" id="1.10.455.10">
    <property type="entry name" value="Ribosomal protein S7 domain"/>
    <property type="match status" value="1"/>
</dbReference>
<dbReference type="NCBIfam" id="NF003106">
    <property type="entry name" value="PRK04027.1"/>
    <property type="match status" value="1"/>
</dbReference>
<gene>
    <name evidence="13" type="ORF">MATL_G00130770</name>
</gene>
<dbReference type="Pfam" id="PF03148">
    <property type="entry name" value="Tektin"/>
    <property type="match status" value="1"/>
</dbReference>
<dbReference type="Proteomes" id="UP001046870">
    <property type="component" value="Chromosome 10"/>
</dbReference>
<evidence type="ECO:0000256" key="2">
    <source>
        <dbReference type="ARBA" id="ARBA00007151"/>
    </source>
</evidence>
<dbReference type="GO" id="GO:0022626">
    <property type="term" value="C:cytosolic ribosome"/>
    <property type="evidence" value="ECO:0007669"/>
    <property type="project" value="UniProtKB-ARBA"/>
</dbReference>
<evidence type="ECO:0000313" key="13">
    <source>
        <dbReference type="EMBL" id="KAG7469622.1"/>
    </source>
</evidence>
<dbReference type="EMBL" id="JAFDVH010000010">
    <property type="protein sequence ID" value="KAG7469622.1"/>
    <property type="molecule type" value="Genomic_DNA"/>
</dbReference>
<dbReference type="GO" id="GO:0003735">
    <property type="term" value="F:structural constituent of ribosome"/>
    <property type="evidence" value="ECO:0007669"/>
    <property type="project" value="InterPro"/>
</dbReference>
<sequence>MPVQSFPLASVTIGPQFWRDKTAHSIRRAENLVRQSDAGRSGSASPRRPRSCTALSLVSASPPLELNEAEKSKERECDNVNTRQTSHKFRPVSTGTSRASPSSGQFVAPFPPPCLRELCAEASVRVAGEYMRDVRAVEGQLRRQAGRVGQEGIKLERERGYLEQMLRSLRKDMMVNKKSMEERTLRPATTETGRDGADSLLDHEKKELTELKAQLETTLRDTLTQLQSLSQCSKLLLECASERSRVLDLLPHNGSHSAGGRCTPSQVPVKPKPTGPYTPECEQAIESSSLALSQSQLLREQIRHLIGEAIARQKSAHQSVNEGLVKKIAETVSLKQHLTVSSASTRQAIYRKQRQLDCIQHSHDRALGPVSSADLLSRERLDRPLVQVYQRHPGTQLPEAMHLIQSSTHEMTDWEATPAVAETPEIKLFGKWSTEDVQINDISLQDYIAVKEKYAKYLPHSGGRYAAKRFRKAQCPIVERLTNSMMMHGRNNGKKLMTVRIVKHAFEIIHLLTGENPLQVLVNAIINSGPREDSTRIGRAGTVRRQAVDVSPLRRVNQAIWLLCTGAREAAFRNIKTIAECLADELINAAKGSSNSYAIKKKDELERVAKSNR</sequence>
<evidence type="ECO:0000256" key="10">
    <source>
        <dbReference type="RuleBase" id="RU003619"/>
    </source>
</evidence>
<dbReference type="InterPro" id="IPR020606">
    <property type="entry name" value="Ribosomal_uS7_CS"/>
</dbReference>